<dbReference type="EMBL" id="CAFZ01000016">
    <property type="protein sequence ID" value="CCA67595.1"/>
    <property type="molecule type" value="Genomic_DNA"/>
</dbReference>
<feature type="compositionally biased region" description="Acidic residues" evidence="1">
    <location>
        <begin position="563"/>
        <end position="573"/>
    </location>
</feature>
<feature type="compositionally biased region" description="Basic and acidic residues" evidence="1">
    <location>
        <begin position="452"/>
        <end position="470"/>
    </location>
</feature>
<feature type="compositionally biased region" description="Low complexity" evidence="1">
    <location>
        <begin position="328"/>
        <end position="361"/>
    </location>
</feature>
<evidence type="ECO:0000313" key="3">
    <source>
        <dbReference type="Proteomes" id="UP000007148"/>
    </source>
</evidence>
<comment type="caution">
    <text evidence="2">The sequence shown here is derived from an EMBL/GenBank/DDBJ whole genome shotgun (WGS) entry which is preliminary data.</text>
</comment>
<feature type="compositionally biased region" description="Low complexity" evidence="1">
    <location>
        <begin position="481"/>
        <end position="491"/>
    </location>
</feature>
<sequence length="746" mass="78689">MSLVAPSPLPLISAPPLEKITPSNLNQLIAARRLALIGDARVQVAPLVAQPIPGSSQSVKGPSNISINSPNPENNHPPSTTQSASSLTLSSVARRKQRLANDSVPSSAYTAPSPGHHAASPSQSSTSSGAVSYMSRNITELAPVGVVDMRFLIRQPPTVQKGASTPSQGQKPGSKSSSVGTPTSPSGPLSVTTPKNQRPKSTVRAAAAVIGKSRSMPSDQPEVTLLEPEKDANKHLKHAFLFRPDSEQPRSGPFVRYSPMYHYYHPYRNLHREAIKTEWARLHPVVERAPPQPEEQVVTPPRRTSGRHKKGANTRGTGGKGKDKKKGAAATADTTATAVEGEGDAANAAGGDLQGNDATATTPPPTNGRRSRANGKGKGGAVKGVGKGKNTRNALAASGKRKRTEFEEEEKAGVAKEEATPTPPNKRPRRGAAAASALALAAAAQETADDAGSPKDEASHAEGQEDPERRIVKRRMRPNARKTAAARAAAMEAKKQKKRSNEDGDMSGTAENAEDDEGAESLKDEENASKGEGSPKPETPRDPDVDPETQSVDKEDHQQGDESVIDPEADQDQDTERRSKPTRGKGGARGGPKGKGRRGGLAAMSKRGSAFSINTRGTPRGTPKSIPPEDDTESVAHVDDAASIRGAVEHDAIAHTPAKGKGKKAGEPKRRGNWRSTGPSGIEESAPTTPMLGVMDDVQMAISTTEDVLPTESVHIGEPEASTEKHEGMQPLSHSLQGHFLTLWPE</sequence>
<feature type="region of interest" description="Disordered" evidence="1">
    <location>
        <begin position="286"/>
        <end position="635"/>
    </location>
</feature>
<dbReference type="HOGENOM" id="CLU_376895_0_0_1"/>
<dbReference type="OrthoDB" id="3226474at2759"/>
<keyword evidence="3" id="KW-1185">Reference proteome</keyword>
<feature type="region of interest" description="Disordered" evidence="1">
    <location>
        <begin position="158"/>
        <end position="202"/>
    </location>
</feature>
<feature type="region of interest" description="Disordered" evidence="1">
    <location>
        <begin position="52"/>
        <end position="129"/>
    </location>
</feature>
<feature type="compositionally biased region" description="Low complexity" evidence="1">
    <location>
        <begin position="62"/>
        <end position="91"/>
    </location>
</feature>
<evidence type="ECO:0000256" key="1">
    <source>
        <dbReference type="SAM" id="MobiDB-lite"/>
    </source>
</evidence>
<dbReference type="AlphaFoldDB" id="G4T8D5"/>
<dbReference type="InParanoid" id="G4T8D5"/>
<feature type="region of interest" description="Disordered" evidence="1">
    <location>
        <begin position="649"/>
        <end position="689"/>
    </location>
</feature>
<feature type="compositionally biased region" description="Basic residues" evidence="1">
    <location>
        <begin position="471"/>
        <end position="480"/>
    </location>
</feature>
<dbReference type="Proteomes" id="UP000007148">
    <property type="component" value="Unassembled WGS sequence"/>
</dbReference>
<feature type="compositionally biased region" description="Low complexity" evidence="1">
    <location>
        <begin position="432"/>
        <end position="444"/>
    </location>
</feature>
<protein>
    <submittedName>
        <fullName evidence="2">Uncharacterized protein</fullName>
    </submittedName>
</protein>
<feature type="compositionally biased region" description="Gly residues" evidence="1">
    <location>
        <begin position="376"/>
        <end position="387"/>
    </location>
</feature>
<feature type="compositionally biased region" description="Basic and acidic residues" evidence="1">
    <location>
        <begin position="551"/>
        <end position="560"/>
    </location>
</feature>
<organism evidence="2 3">
    <name type="scientific">Serendipita indica (strain DSM 11827)</name>
    <name type="common">Root endophyte fungus</name>
    <name type="synonym">Piriformospora indica</name>
    <dbReference type="NCBI Taxonomy" id="1109443"/>
    <lineage>
        <taxon>Eukaryota</taxon>
        <taxon>Fungi</taxon>
        <taxon>Dikarya</taxon>
        <taxon>Basidiomycota</taxon>
        <taxon>Agaricomycotina</taxon>
        <taxon>Agaricomycetes</taxon>
        <taxon>Sebacinales</taxon>
        <taxon>Serendipitaceae</taxon>
        <taxon>Serendipita</taxon>
    </lineage>
</organism>
<feature type="compositionally biased region" description="Low complexity" evidence="1">
    <location>
        <begin position="166"/>
        <end position="194"/>
    </location>
</feature>
<evidence type="ECO:0000313" key="2">
    <source>
        <dbReference type="EMBL" id="CCA67595.1"/>
    </source>
</evidence>
<reference evidence="2 3" key="1">
    <citation type="journal article" date="2011" name="PLoS Pathog.">
        <title>Endophytic Life Strategies Decoded by Genome and Transcriptome Analyses of the Mutualistic Root Symbiont Piriformospora indica.</title>
        <authorList>
            <person name="Zuccaro A."/>
            <person name="Lahrmann U."/>
            <person name="Guldener U."/>
            <person name="Langen G."/>
            <person name="Pfiffi S."/>
            <person name="Biedenkopf D."/>
            <person name="Wong P."/>
            <person name="Samans B."/>
            <person name="Grimm C."/>
            <person name="Basiewicz M."/>
            <person name="Murat C."/>
            <person name="Martin F."/>
            <person name="Kogel K.H."/>
        </authorList>
    </citation>
    <scope>NUCLEOTIDE SEQUENCE [LARGE SCALE GENOMIC DNA]</scope>
    <source>
        <strain evidence="2 3">DSM 11827</strain>
    </source>
</reference>
<feature type="compositionally biased region" description="Basic and acidic residues" evidence="1">
    <location>
        <begin position="520"/>
        <end position="544"/>
    </location>
</feature>
<gene>
    <name evidence="2" type="ORF">PIIN_01423</name>
</gene>
<accession>G4T8D5</accession>
<dbReference type="OMA" id="LSFTHEN"/>
<feature type="compositionally biased region" description="Low complexity" evidence="1">
    <location>
        <begin position="118"/>
        <end position="129"/>
    </location>
</feature>
<name>G4T8D5_SERID</name>
<proteinExistence type="predicted"/>